<comment type="cofactor">
    <cofactor evidence="1 6 7">
        <name>pyridoxal 5'-phosphate</name>
        <dbReference type="ChEBI" id="CHEBI:597326"/>
    </cofactor>
</comment>
<dbReference type="HOGENOM" id="CLU_028929_0_1_1"/>
<organism evidence="9 11">
    <name type="scientific">Medicago truncatula</name>
    <name type="common">Barrel medic</name>
    <name type="synonym">Medicago tribuloides</name>
    <dbReference type="NCBI Taxonomy" id="3880"/>
    <lineage>
        <taxon>Eukaryota</taxon>
        <taxon>Viridiplantae</taxon>
        <taxon>Streptophyta</taxon>
        <taxon>Embryophyta</taxon>
        <taxon>Tracheophyta</taxon>
        <taxon>Spermatophyta</taxon>
        <taxon>Magnoliopsida</taxon>
        <taxon>eudicotyledons</taxon>
        <taxon>Gunneridae</taxon>
        <taxon>Pentapetalae</taxon>
        <taxon>rosids</taxon>
        <taxon>fabids</taxon>
        <taxon>Fabales</taxon>
        <taxon>Fabaceae</taxon>
        <taxon>Papilionoideae</taxon>
        <taxon>50 kb inversion clade</taxon>
        <taxon>NPAAA clade</taxon>
        <taxon>Hologalegina</taxon>
        <taxon>IRL clade</taxon>
        <taxon>Trifolieae</taxon>
        <taxon>Medicago</taxon>
    </lineage>
</organism>
<dbReference type="GO" id="GO:0019752">
    <property type="term" value="P:carboxylic acid metabolic process"/>
    <property type="evidence" value="ECO:0007669"/>
    <property type="project" value="InterPro"/>
</dbReference>
<protein>
    <submittedName>
        <fullName evidence="9">Serine decarboxylase</fullName>
    </submittedName>
</protein>
<dbReference type="EnsemblPlants" id="AES62380">
    <property type="protein sequence ID" value="AES62380"/>
    <property type="gene ID" value="MTR_1g099050"/>
</dbReference>
<proteinExistence type="inferred from homology"/>
<feature type="region of interest" description="Disordered" evidence="8">
    <location>
        <begin position="1"/>
        <end position="23"/>
    </location>
</feature>
<dbReference type="KEGG" id="mtr:11414832"/>
<dbReference type="NCBIfam" id="NF002748">
    <property type="entry name" value="PRK02769.1"/>
    <property type="match status" value="1"/>
</dbReference>
<keyword evidence="4 6" id="KW-0663">Pyridoxal phosphate</keyword>
<feature type="modified residue" description="N6-(pyridoxal phosphate)lysine" evidence="6">
    <location>
        <position position="270"/>
    </location>
</feature>
<dbReference type="PROSITE" id="PS00392">
    <property type="entry name" value="DDC_GAD_HDC_YDC"/>
    <property type="match status" value="1"/>
</dbReference>
<dbReference type="EMBL" id="CM001217">
    <property type="protein sequence ID" value="AES62380.2"/>
    <property type="molecule type" value="Genomic_DNA"/>
</dbReference>
<name>G7ID06_MEDTR</name>
<evidence type="ECO:0000313" key="9">
    <source>
        <dbReference type="EMBL" id="AES62380.2"/>
    </source>
</evidence>
<dbReference type="InterPro" id="IPR021115">
    <property type="entry name" value="Pyridoxal-P_BS"/>
</dbReference>
<evidence type="ECO:0000256" key="1">
    <source>
        <dbReference type="ARBA" id="ARBA00001933"/>
    </source>
</evidence>
<sequence>MENSVKKSNEHSGEEDKERDIQENNNGHMCLAITNCNGETHAKLDEIITHYEGTLNQKISHFLGYPTNQNFDYDALAPLLHFHINNAGDPFMGSSYGVNSTDFEISVLDWFAKLWEIKKGEYWGYVTTGGTEGNLHGILIGREKFPDGILYTSQDSHYSIFKIARIYRMQCIKVGTLINGEIDCADLKTLLLAHKDKPAIINLNIGSTMKGAIDNIDMVIETLEERGFPRDRFYIHCDGALFGMMLPFLEQAPSITFKKSIGSITISGHKFLGCPIPCGVLLTRLEHINTLCKDVEVIGSRDTTISGSRSGHASIFIWYALQKKGLLGLENEVHKCIMNACYLKRKLRDAGICTMLNEYSNTVVFEKPLDCEFIRKWNLAYEGDIAHVVVMQHVTVEMLDSFVDEFIKTRLRKPLCLADKIGAENCTCILHI</sequence>
<gene>
    <name evidence="10" type="primary">11414832</name>
    <name evidence="9" type="ordered locus">MTR_1g099050</name>
</gene>
<dbReference type="InterPro" id="IPR015422">
    <property type="entry name" value="PyrdxlP-dep_Trfase_small"/>
</dbReference>
<dbReference type="Gene3D" id="3.40.640.10">
    <property type="entry name" value="Type I PLP-dependent aspartate aminotransferase-like (Major domain)"/>
    <property type="match status" value="1"/>
</dbReference>
<dbReference type="SUPFAM" id="SSF53383">
    <property type="entry name" value="PLP-dependent transferases"/>
    <property type="match status" value="1"/>
</dbReference>
<evidence type="ECO:0000256" key="5">
    <source>
        <dbReference type="ARBA" id="ARBA00023239"/>
    </source>
</evidence>
<reference evidence="9 11" key="1">
    <citation type="journal article" date="2011" name="Nature">
        <title>The Medicago genome provides insight into the evolution of rhizobial symbioses.</title>
        <authorList>
            <person name="Young N.D."/>
            <person name="Debelle F."/>
            <person name="Oldroyd G.E."/>
            <person name="Geurts R."/>
            <person name="Cannon S.B."/>
            <person name="Udvardi M.K."/>
            <person name="Benedito V.A."/>
            <person name="Mayer K.F."/>
            <person name="Gouzy J."/>
            <person name="Schoof H."/>
            <person name="Van de Peer Y."/>
            <person name="Proost S."/>
            <person name="Cook D.R."/>
            <person name="Meyers B.C."/>
            <person name="Spannagl M."/>
            <person name="Cheung F."/>
            <person name="De Mita S."/>
            <person name="Krishnakumar V."/>
            <person name="Gundlach H."/>
            <person name="Zhou S."/>
            <person name="Mudge J."/>
            <person name="Bharti A.K."/>
            <person name="Murray J.D."/>
            <person name="Naoumkina M.A."/>
            <person name="Rosen B."/>
            <person name="Silverstein K.A."/>
            <person name="Tang H."/>
            <person name="Rombauts S."/>
            <person name="Zhao P.X."/>
            <person name="Zhou P."/>
            <person name="Barbe V."/>
            <person name="Bardou P."/>
            <person name="Bechner M."/>
            <person name="Bellec A."/>
            <person name="Berger A."/>
            <person name="Berges H."/>
            <person name="Bidwell S."/>
            <person name="Bisseling T."/>
            <person name="Choisne N."/>
            <person name="Couloux A."/>
            <person name="Denny R."/>
            <person name="Deshpande S."/>
            <person name="Dai X."/>
            <person name="Doyle J.J."/>
            <person name="Dudez A.M."/>
            <person name="Farmer A.D."/>
            <person name="Fouteau S."/>
            <person name="Franken C."/>
            <person name="Gibelin C."/>
            <person name="Gish J."/>
            <person name="Goldstein S."/>
            <person name="Gonzalez A.J."/>
            <person name="Green P.J."/>
            <person name="Hallab A."/>
            <person name="Hartog M."/>
            <person name="Hua A."/>
            <person name="Humphray S.J."/>
            <person name="Jeong D.H."/>
            <person name="Jing Y."/>
            <person name="Jocker A."/>
            <person name="Kenton S.M."/>
            <person name="Kim D.J."/>
            <person name="Klee K."/>
            <person name="Lai H."/>
            <person name="Lang C."/>
            <person name="Lin S."/>
            <person name="Macmil S.L."/>
            <person name="Magdelenat G."/>
            <person name="Matthews L."/>
            <person name="McCorrison J."/>
            <person name="Monaghan E.L."/>
            <person name="Mun J.H."/>
            <person name="Najar F.Z."/>
            <person name="Nicholson C."/>
            <person name="Noirot C."/>
            <person name="O'Bleness M."/>
            <person name="Paule C.R."/>
            <person name="Poulain J."/>
            <person name="Prion F."/>
            <person name="Qin B."/>
            <person name="Qu C."/>
            <person name="Retzel E.F."/>
            <person name="Riddle C."/>
            <person name="Sallet E."/>
            <person name="Samain S."/>
            <person name="Samson N."/>
            <person name="Sanders I."/>
            <person name="Saurat O."/>
            <person name="Scarpelli C."/>
            <person name="Schiex T."/>
            <person name="Segurens B."/>
            <person name="Severin A.J."/>
            <person name="Sherrier D.J."/>
            <person name="Shi R."/>
            <person name="Sims S."/>
            <person name="Singer S.R."/>
            <person name="Sinharoy S."/>
            <person name="Sterck L."/>
            <person name="Viollet A."/>
            <person name="Wang B.B."/>
            <person name="Wang K."/>
            <person name="Wang M."/>
            <person name="Wang X."/>
            <person name="Warfsmann J."/>
            <person name="Weissenbach J."/>
            <person name="White D.D."/>
            <person name="White J.D."/>
            <person name="Wiley G.B."/>
            <person name="Wincker P."/>
            <person name="Xing Y."/>
            <person name="Yang L."/>
            <person name="Yao Z."/>
            <person name="Ying F."/>
            <person name="Zhai J."/>
            <person name="Zhou L."/>
            <person name="Zuber A."/>
            <person name="Denarie J."/>
            <person name="Dixon R.A."/>
            <person name="May G.D."/>
            <person name="Schwartz D.C."/>
            <person name="Rogers J."/>
            <person name="Quetier F."/>
            <person name="Town C.D."/>
            <person name="Roe B.A."/>
        </authorList>
    </citation>
    <scope>NUCLEOTIDE SEQUENCE [LARGE SCALE GENOMIC DNA]</scope>
    <source>
        <strain evidence="9">A17</strain>
        <strain evidence="10 11">cv. Jemalong A17</strain>
    </source>
</reference>
<evidence type="ECO:0000256" key="3">
    <source>
        <dbReference type="ARBA" id="ARBA00022793"/>
    </source>
</evidence>
<keyword evidence="11" id="KW-1185">Reference proteome</keyword>
<dbReference type="Gene3D" id="3.90.1150.10">
    <property type="entry name" value="Aspartate Aminotransferase, domain 1"/>
    <property type="match status" value="1"/>
</dbReference>
<evidence type="ECO:0000256" key="7">
    <source>
        <dbReference type="RuleBase" id="RU000382"/>
    </source>
</evidence>
<evidence type="ECO:0000313" key="10">
    <source>
        <dbReference type="EnsemblPlants" id="AES62380"/>
    </source>
</evidence>
<dbReference type="InterPro" id="IPR051151">
    <property type="entry name" value="Group_II_Decarboxylase"/>
</dbReference>
<evidence type="ECO:0000256" key="6">
    <source>
        <dbReference type="PIRSR" id="PIRSR602129-50"/>
    </source>
</evidence>
<reference evidence="9 11" key="2">
    <citation type="journal article" date="2014" name="BMC Genomics">
        <title>An improved genome release (version Mt4.0) for the model legume Medicago truncatula.</title>
        <authorList>
            <person name="Tang H."/>
            <person name="Krishnakumar V."/>
            <person name="Bidwell S."/>
            <person name="Rosen B."/>
            <person name="Chan A."/>
            <person name="Zhou S."/>
            <person name="Gentzbittel L."/>
            <person name="Childs K.L."/>
            <person name="Yandell M."/>
            <person name="Gundlach H."/>
            <person name="Mayer K.F."/>
            <person name="Schwartz D.C."/>
            <person name="Town C.D."/>
        </authorList>
    </citation>
    <scope>GENOME REANNOTATION</scope>
    <source>
        <strain evidence="10 11">cv. Jemalong A17</strain>
    </source>
</reference>
<dbReference type="OrthoDB" id="2161780at2759"/>
<dbReference type="Proteomes" id="UP000002051">
    <property type="component" value="Unassembled WGS sequence"/>
</dbReference>
<dbReference type="GO" id="GO:0016831">
    <property type="term" value="F:carboxy-lyase activity"/>
    <property type="evidence" value="ECO:0007669"/>
    <property type="project" value="UniProtKB-KW"/>
</dbReference>
<dbReference type="PANTHER" id="PTHR46101:SF2">
    <property type="entry name" value="SERINE DECARBOXYLASE"/>
    <property type="match status" value="1"/>
</dbReference>
<reference evidence="10" key="3">
    <citation type="submission" date="2015-04" db="UniProtKB">
        <authorList>
            <consortium name="EnsemblPlants"/>
        </authorList>
    </citation>
    <scope>IDENTIFICATION</scope>
    <source>
        <strain evidence="10">cv. Jemalong A17</strain>
    </source>
</reference>
<keyword evidence="5 7" id="KW-0456">Lyase</keyword>
<dbReference type="Pfam" id="PF00282">
    <property type="entry name" value="Pyridoxal_deC"/>
    <property type="match status" value="1"/>
</dbReference>
<dbReference type="InterPro" id="IPR015424">
    <property type="entry name" value="PyrdxlP-dep_Trfase"/>
</dbReference>
<evidence type="ECO:0000256" key="4">
    <source>
        <dbReference type="ARBA" id="ARBA00022898"/>
    </source>
</evidence>
<evidence type="ECO:0000256" key="8">
    <source>
        <dbReference type="SAM" id="MobiDB-lite"/>
    </source>
</evidence>
<dbReference type="PANTHER" id="PTHR46101">
    <property type="match status" value="1"/>
</dbReference>
<dbReference type="InterPro" id="IPR002129">
    <property type="entry name" value="PyrdxlP-dep_de-COase"/>
</dbReference>
<dbReference type="AlphaFoldDB" id="G7ID06"/>
<dbReference type="eggNOG" id="KOG0629">
    <property type="taxonomic scope" value="Eukaryota"/>
</dbReference>
<feature type="compositionally biased region" description="Basic and acidic residues" evidence="8">
    <location>
        <begin position="1"/>
        <end position="22"/>
    </location>
</feature>
<dbReference type="GO" id="GO:0030170">
    <property type="term" value="F:pyridoxal phosphate binding"/>
    <property type="evidence" value="ECO:0007669"/>
    <property type="project" value="InterPro"/>
</dbReference>
<accession>A0A0C3UTE2</accession>
<accession>G7ID06</accession>
<dbReference type="InterPro" id="IPR015421">
    <property type="entry name" value="PyrdxlP-dep_Trfase_major"/>
</dbReference>
<keyword evidence="3" id="KW-0210">Decarboxylase</keyword>
<dbReference type="PaxDb" id="3880-AES62380"/>
<evidence type="ECO:0000313" key="11">
    <source>
        <dbReference type="Proteomes" id="UP000002051"/>
    </source>
</evidence>
<comment type="similarity">
    <text evidence="2 7">Belongs to the group II decarboxylase family.</text>
</comment>
<evidence type="ECO:0000256" key="2">
    <source>
        <dbReference type="ARBA" id="ARBA00009533"/>
    </source>
</evidence>
<dbReference type="STRING" id="3880.G7ID06"/>